<protein>
    <recommendedName>
        <fullName evidence="3">Peptidase S9 prolyl oligopeptidase catalytic domain-containing protein</fullName>
    </recommendedName>
</protein>
<accession>L8JKP7</accession>
<reference evidence="1 2" key="1">
    <citation type="submission" date="2012-12" db="EMBL/GenBank/DDBJ databases">
        <title>Genome assembly of Fulvivirga imtechensis AK7.</title>
        <authorList>
            <person name="Nupur N."/>
            <person name="Khatri I."/>
            <person name="Kumar R."/>
            <person name="Subramanian S."/>
            <person name="Pinnaka A."/>
        </authorList>
    </citation>
    <scope>NUCLEOTIDE SEQUENCE [LARGE SCALE GENOMIC DNA]</scope>
    <source>
        <strain evidence="1 2">AK7</strain>
    </source>
</reference>
<dbReference type="RefSeq" id="WP_009583702.1">
    <property type="nucleotide sequence ID" value="NZ_AMZN01000151.1"/>
</dbReference>
<dbReference type="Gene3D" id="1.10.260.160">
    <property type="match status" value="1"/>
</dbReference>
<dbReference type="GO" id="GO:0004806">
    <property type="term" value="F:triacylglycerol lipase activity"/>
    <property type="evidence" value="ECO:0007669"/>
    <property type="project" value="InterPro"/>
</dbReference>
<dbReference type="Pfam" id="PF03583">
    <property type="entry name" value="LIP"/>
    <property type="match status" value="1"/>
</dbReference>
<dbReference type="eggNOG" id="COG1506">
    <property type="taxonomic scope" value="Bacteria"/>
</dbReference>
<dbReference type="PIRSF" id="PIRSF029171">
    <property type="entry name" value="Esterase_LipA"/>
    <property type="match status" value="1"/>
</dbReference>
<dbReference type="SUPFAM" id="SSF53474">
    <property type="entry name" value="alpha/beta-Hydrolases"/>
    <property type="match status" value="1"/>
</dbReference>
<dbReference type="InterPro" id="IPR005152">
    <property type="entry name" value="Lipase_secreted"/>
</dbReference>
<evidence type="ECO:0000313" key="1">
    <source>
        <dbReference type="EMBL" id="ELR68084.1"/>
    </source>
</evidence>
<dbReference type="InterPro" id="IPR029058">
    <property type="entry name" value="AB_hydrolase_fold"/>
</dbReference>
<comment type="caution">
    <text evidence="1">The sequence shown here is derived from an EMBL/GenBank/DDBJ whole genome shotgun (WGS) entry which is preliminary data.</text>
</comment>
<dbReference type="OrthoDB" id="9798122at2"/>
<evidence type="ECO:0000313" key="2">
    <source>
        <dbReference type="Proteomes" id="UP000011135"/>
    </source>
</evidence>
<dbReference type="Gene3D" id="3.40.50.1820">
    <property type="entry name" value="alpha/beta hydrolase"/>
    <property type="match status" value="1"/>
</dbReference>
<gene>
    <name evidence="1" type="ORF">C900_01163</name>
</gene>
<evidence type="ECO:0008006" key="3">
    <source>
        <dbReference type="Google" id="ProtNLM"/>
    </source>
</evidence>
<dbReference type="PROSITE" id="PS51257">
    <property type="entry name" value="PROKAR_LIPOPROTEIN"/>
    <property type="match status" value="1"/>
</dbReference>
<name>L8JKP7_9BACT</name>
<dbReference type="STRING" id="1237149.C900_01163"/>
<dbReference type="PANTHER" id="PTHR34853">
    <property type="match status" value="1"/>
</dbReference>
<dbReference type="PATRIC" id="fig|1237149.3.peg.5844"/>
<dbReference type="PANTHER" id="PTHR34853:SF1">
    <property type="entry name" value="LIPASE 5"/>
    <property type="match status" value="1"/>
</dbReference>
<dbReference type="EMBL" id="AMZN01000151">
    <property type="protein sequence ID" value="ELR68084.1"/>
    <property type="molecule type" value="Genomic_DNA"/>
</dbReference>
<organism evidence="1 2">
    <name type="scientific">Fulvivirga imtechensis AK7</name>
    <dbReference type="NCBI Taxonomy" id="1237149"/>
    <lineage>
        <taxon>Bacteria</taxon>
        <taxon>Pseudomonadati</taxon>
        <taxon>Bacteroidota</taxon>
        <taxon>Cytophagia</taxon>
        <taxon>Cytophagales</taxon>
        <taxon>Fulvivirgaceae</taxon>
        <taxon>Fulvivirga</taxon>
    </lineage>
</organism>
<dbReference type="Proteomes" id="UP000011135">
    <property type="component" value="Unassembled WGS sequence"/>
</dbReference>
<dbReference type="GO" id="GO:0016042">
    <property type="term" value="P:lipid catabolic process"/>
    <property type="evidence" value="ECO:0007669"/>
    <property type="project" value="InterPro"/>
</dbReference>
<sequence>MTRYIKILTFVLYASFPVVLTSCGGDDDGNPAPSYVKLEKGEVLNELSKNDLAILLQFSGYGALQSYLEYDVKVYSITYKTDYLGKEIVASGLVGFPKTSDPMPMMSYQHGTIVSHNDAPSVDTQVNSLFAGMASAGYIFLMPDYIGFGSSAHILHPYYRADPAASSVIDMLIATRELAAREGFNFDGKVFLSGYSEGGYVTMATHRAMEQEAPKGFELVASAPAAGGYDIKGMQEYFFSLDTYNDPYYIAYVALSYKTTYGWGQPLSDFFQEPYATDIPDYFDGSLSGSQINNHLPEKVVDFIEPEFLATIDTNPKYTDIVNAFYENSLTGWVPENTMFMYHGTADVTVPYQNTIDTYESMIAEGVSTDHVLLIPLEGATHSSGAVPYLLDVVARFDALK</sequence>
<dbReference type="AlphaFoldDB" id="L8JKP7"/>
<keyword evidence="2" id="KW-1185">Reference proteome</keyword>
<proteinExistence type="predicted"/>